<name>A0A9N9PB57_9GLOM</name>
<keyword evidence="2" id="KW-1185">Reference proteome</keyword>
<reference evidence="1" key="1">
    <citation type="submission" date="2021-06" db="EMBL/GenBank/DDBJ databases">
        <authorList>
            <person name="Kallberg Y."/>
            <person name="Tangrot J."/>
            <person name="Rosling A."/>
        </authorList>
    </citation>
    <scope>NUCLEOTIDE SEQUENCE</scope>
    <source>
        <strain evidence="1">FL966</strain>
    </source>
</reference>
<dbReference type="OrthoDB" id="2427034at2759"/>
<accession>A0A9N9PB57</accession>
<gene>
    <name evidence="1" type="ORF">CPELLU_LOCUS19943</name>
</gene>
<organism evidence="1 2">
    <name type="scientific">Cetraspora pellucida</name>
    <dbReference type="NCBI Taxonomy" id="1433469"/>
    <lineage>
        <taxon>Eukaryota</taxon>
        <taxon>Fungi</taxon>
        <taxon>Fungi incertae sedis</taxon>
        <taxon>Mucoromycota</taxon>
        <taxon>Glomeromycotina</taxon>
        <taxon>Glomeromycetes</taxon>
        <taxon>Diversisporales</taxon>
        <taxon>Gigasporaceae</taxon>
        <taxon>Cetraspora</taxon>
    </lineage>
</organism>
<proteinExistence type="predicted"/>
<dbReference type="EMBL" id="CAJVQA010053556">
    <property type="protein sequence ID" value="CAG8823874.1"/>
    <property type="molecule type" value="Genomic_DNA"/>
</dbReference>
<dbReference type="AlphaFoldDB" id="A0A9N9PB57"/>
<evidence type="ECO:0000313" key="1">
    <source>
        <dbReference type="EMBL" id="CAG8823874.1"/>
    </source>
</evidence>
<evidence type="ECO:0000313" key="2">
    <source>
        <dbReference type="Proteomes" id="UP000789759"/>
    </source>
</evidence>
<feature type="non-terminal residue" evidence="1">
    <location>
        <position position="1"/>
    </location>
</feature>
<dbReference type="Proteomes" id="UP000789759">
    <property type="component" value="Unassembled WGS sequence"/>
</dbReference>
<protein>
    <submittedName>
        <fullName evidence="1">12504_t:CDS:1</fullName>
    </submittedName>
</protein>
<comment type="caution">
    <text evidence="1">The sequence shown here is derived from an EMBL/GenBank/DDBJ whole genome shotgun (WGS) entry which is preliminary data.</text>
</comment>
<sequence>RIIKKTKNCKIEDTKKAEYLSSTDTTNLIQKVHATIYLFLDELWQIPNEISLVATILDL</sequence>